<name>A0A1N7QWZ9_9BACT</name>
<dbReference type="GO" id="GO:0006352">
    <property type="term" value="P:DNA-templated transcription initiation"/>
    <property type="evidence" value="ECO:0007669"/>
    <property type="project" value="InterPro"/>
</dbReference>
<evidence type="ECO:0000256" key="3">
    <source>
        <dbReference type="ARBA" id="ARBA00023082"/>
    </source>
</evidence>
<evidence type="ECO:0000259" key="5">
    <source>
        <dbReference type="Pfam" id="PF04542"/>
    </source>
</evidence>
<dbReference type="NCBIfam" id="TIGR02937">
    <property type="entry name" value="sigma70-ECF"/>
    <property type="match status" value="1"/>
</dbReference>
<dbReference type="Pfam" id="PF08281">
    <property type="entry name" value="Sigma70_r4_2"/>
    <property type="match status" value="1"/>
</dbReference>
<evidence type="ECO:0000256" key="4">
    <source>
        <dbReference type="ARBA" id="ARBA00023163"/>
    </source>
</evidence>
<dbReference type="InterPro" id="IPR013325">
    <property type="entry name" value="RNA_pol_sigma_r2"/>
</dbReference>
<evidence type="ECO:0000313" key="8">
    <source>
        <dbReference type="Proteomes" id="UP000186917"/>
    </source>
</evidence>
<organism evidence="7 8">
    <name type="scientific">Filimonas lacunae</name>
    <dbReference type="NCBI Taxonomy" id="477680"/>
    <lineage>
        <taxon>Bacteria</taxon>
        <taxon>Pseudomonadati</taxon>
        <taxon>Bacteroidota</taxon>
        <taxon>Chitinophagia</taxon>
        <taxon>Chitinophagales</taxon>
        <taxon>Chitinophagaceae</taxon>
        <taxon>Filimonas</taxon>
    </lineage>
</organism>
<dbReference type="AlphaFoldDB" id="A0A1N7QWZ9"/>
<dbReference type="GO" id="GO:0016987">
    <property type="term" value="F:sigma factor activity"/>
    <property type="evidence" value="ECO:0007669"/>
    <property type="project" value="UniProtKB-KW"/>
</dbReference>
<keyword evidence="2" id="KW-0805">Transcription regulation</keyword>
<dbReference type="Proteomes" id="UP000186917">
    <property type="component" value="Unassembled WGS sequence"/>
</dbReference>
<accession>A0A1N7QWZ9</accession>
<dbReference type="GO" id="GO:0003677">
    <property type="term" value="F:DNA binding"/>
    <property type="evidence" value="ECO:0007669"/>
    <property type="project" value="InterPro"/>
</dbReference>
<keyword evidence="3" id="KW-0731">Sigma factor</keyword>
<keyword evidence="8" id="KW-1185">Reference proteome</keyword>
<protein>
    <submittedName>
        <fullName evidence="7">RNA polymerase sigma-70 factor, ECF subfamily</fullName>
    </submittedName>
</protein>
<dbReference type="PANTHER" id="PTHR43133">
    <property type="entry name" value="RNA POLYMERASE ECF-TYPE SIGMA FACTO"/>
    <property type="match status" value="1"/>
</dbReference>
<dbReference type="RefSeq" id="WP_076380822.1">
    <property type="nucleotide sequence ID" value="NZ_AP017422.1"/>
</dbReference>
<evidence type="ECO:0000313" key="7">
    <source>
        <dbReference type="EMBL" id="SIT27398.1"/>
    </source>
</evidence>
<dbReference type="EMBL" id="FTOR01000007">
    <property type="protein sequence ID" value="SIT27398.1"/>
    <property type="molecule type" value="Genomic_DNA"/>
</dbReference>
<sequence>MSEYTSVTFDKDLLVQIAGGDETAFSILFKQVVPSLQPAVFKIVQSEEGMQEVIQEAFIRVWLHRDQLPELEKPLHWLFRVTANESYTWLRKQAIRRKHTDGYAQQLPDDGLLAVAPEILSLKETSKLVHQAVEQLPPQRKLIYQMSRNEGLKPAEIAEKLNLSPSYVRNTLVVALQSIREYLEAAGKVLPLMLWLLKK</sequence>
<dbReference type="SUPFAM" id="SSF88659">
    <property type="entry name" value="Sigma3 and sigma4 domains of RNA polymerase sigma factors"/>
    <property type="match status" value="1"/>
</dbReference>
<evidence type="ECO:0000259" key="6">
    <source>
        <dbReference type="Pfam" id="PF08281"/>
    </source>
</evidence>
<dbReference type="InterPro" id="IPR039425">
    <property type="entry name" value="RNA_pol_sigma-70-like"/>
</dbReference>
<dbReference type="Gene3D" id="1.10.10.10">
    <property type="entry name" value="Winged helix-like DNA-binding domain superfamily/Winged helix DNA-binding domain"/>
    <property type="match status" value="1"/>
</dbReference>
<gene>
    <name evidence="7" type="ORF">SAMN05421788_107225</name>
</gene>
<proteinExistence type="inferred from homology"/>
<dbReference type="SUPFAM" id="SSF88946">
    <property type="entry name" value="Sigma2 domain of RNA polymerase sigma factors"/>
    <property type="match status" value="1"/>
</dbReference>
<comment type="similarity">
    <text evidence="1">Belongs to the sigma-70 factor family. ECF subfamily.</text>
</comment>
<reference evidence="8" key="1">
    <citation type="submission" date="2017-01" db="EMBL/GenBank/DDBJ databases">
        <authorList>
            <person name="Varghese N."/>
            <person name="Submissions S."/>
        </authorList>
    </citation>
    <scope>NUCLEOTIDE SEQUENCE [LARGE SCALE GENOMIC DNA]</scope>
    <source>
        <strain evidence="8">DSM 21054</strain>
    </source>
</reference>
<dbReference type="Gene3D" id="1.10.1740.10">
    <property type="match status" value="1"/>
</dbReference>
<dbReference type="InterPro" id="IPR013324">
    <property type="entry name" value="RNA_pol_sigma_r3/r4-like"/>
</dbReference>
<dbReference type="InterPro" id="IPR036388">
    <property type="entry name" value="WH-like_DNA-bd_sf"/>
</dbReference>
<dbReference type="PANTHER" id="PTHR43133:SF46">
    <property type="entry name" value="RNA POLYMERASE SIGMA-70 FACTOR ECF SUBFAMILY"/>
    <property type="match status" value="1"/>
</dbReference>
<dbReference type="InterPro" id="IPR014284">
    <property type="entry name" value="RNA_pol_sigma-70_dom"/>
</dbReference>
<evidence type="ECO:0000256" key="1">
    <source>
        <dbReference type="ARBA" id="ARBA00010641"/>
    </source>
</evidence>
<dbReference type="Pfam" id="PF04542">
    <property type="entry name" value="Sigma70_r2"/>
    <property type="match status" value="1"/>
</dbReference>
<dbReference type="InterPro" id="IPR013249">
    <property type="entry name" value="RNA_pol_sigma70_r4_t2"/>
</dbReference>
<feature type="domain" description="RNA polymerase sigma factor 70 region 4 type 2" evidence="6">
    <location>
        <begin position="128"/>
        <end position="176"/>
    </location>
</feature>
<evidence type="ECO:0000256" key="2">
    <source>
        <dbReference type="ARBA" id="ARBA00023015"/>
    </source>
</evidence>
<dbReference type="InterPro" id="IPR007627">
    <property type="entry name" value="RNA_pol_sigma70_r2"/>
</dbReference>
<dbReference type="STRING" id="477680.SAMN05421788_107225"/>
<keyword evidence="4" id="KW-0804">Transcription</keyword>
<feature type="domain" description="RNA polymerase sigma-70 region 2" evidence="5">
    <location>
        <begin position="28"/>
        <end position="94"/>
    </location>
</feature>